<evidence type="ECO:0000313" key="3">
    <source>
        <dbReference type="Proteomes" id="UP000076798"/>
    </source>
</evidence>
<name>A0A166C2Z5_9AGAM</name>
<evidence type="ECO:0000313" key="2">
    <source>
        <dbReference type="EMBL" id="KZT37017.1"/>
    </source>
</evidence>
<organism evidence="2 3">
    <name type="scientific">Sistotremastrum suecicum HHB10207 ss-3</name>
    <dbReference type="NCBI Taxonomy" id="1314776"/>
    <lineage>
        <taxon>Eukaryota</taxon>
        <taxon>Fungi</taxon>
        <taxon>Dikarya</taxon>
        <taxon>Basidiomycota</taxon>
        <taxon>Agaricomycotina</taxon>
        <taxon>Agaricomycetes</taxon>
        <taxon>Sistotremastrales</taxon>
        <taxon>Sistotremastraceae</taxon>
        <taxon>Sistotremastrum</taxon>
    </lineage>
</organism>
<accession>A0A166C2Z5</accession>
<feature type="non-terminal residue" evidence="2">
    <location>
        <position position="129"/>
    </location>
</feature>
<feature type="region of interest" description="Disordered" evidence="1">
    <location>
        <begin position="1"/>
        <end position="74"/>
    </location>
</feature>
<dbReference type="EMBL" id="KV428093">
    <property type="protein sequence ID" value="KZT37017.1"/>
    <property type="molecule type" value="Genomic_DNA"/>
</dbReference>
<dbReference type="Proteomes" id="UP000076798">
    <property type="component" value="Unassembled WGS sequence"/>
</dbReference>
<sequence length="129" mass="13294">MSASTGDVQVLAPIRSESPAFTPSSRNSVISTAASFETAPTAQRSTPTANSRAGSTTTLPGQEQPTNIISPNLGSADVNPLHLLSRRLDGAHGPARAEVHLVKVTGDRVDVHEGPAPTSLLHKIGKAAL</sequence>
<dbReference type="AlphaFoldDB" id="A0A166C2Z5"/>
<reference evidence="2 3" key="1">
    <citation type="journal article" date="2016" name="Mol. Biol. Evol.">
        <title>Comparative Genomics of Early-Diverging Mushroom-Forming Fungi Provides Insights into the Origins of Lignocellulose Decay Capabilities.</title>
        <authorList>
            <person name="Nagy L.G."/>
            <person name="Riley R."/>
            <person name="Tritt A."/>
            <person name="Adam C."/>
            <person name="Daum C."/>
            <person name="Floudas D."/>
            <person name="Sun H."/>
            <person name="Yadav J.S."/>
            <person name="Pangilinan J."/>
            <person name="Larsson K.H."/>
            <person name="Matsuura K."/>
            <person name="Barry K."/>
            <person name="Labutti K."/>
            <person name="Kuo R."/>
            <person name="Ohm R.A."/>
            <person name="Bhattacharya S.S."/>
            <person name="Shirouzu T."/>
            <person name="Yoshinaga Y."/>
            <person name="Martin F.M."/>
            <person name="Grigoriev I.V."/>
            <person name="Hibbett D.S."/>
        </authorList>
    </citation>
    <scope>NUCLEOTIDE SEQUENCE [LARGE SCALE GENOMIC DNA]</scope>
    <source>
        <strain evidence="2 3">HHB10207 ss-3</strain>
    </source>
</reference>
<feature type="compositionally biased region" description="Polar residues" evidence="1">
    <location>
        <begin position="19"/>
        <end position="73"/>
    </location>
</feature>
<evidence type="ECO:0000256" key="1">
    <source>
        <dbReference type="SAM" id="MobiDB-lite"/>
    </source>
</evidence>
<keyword evidence="3" id="KW-1185">Reference proteome</keyword>
<gene>
    <name evidence="2" type="ORF">SISSUDRAFT_988267</name>
</gene>
<proteinExistence type="predicted"/>
<protein>
    <submittedName>
        <fullName evidence="2">Uncharacterized protein</fullName>
    </submittedName>
</protein>
<dbReference type="OrthoDB" id="2650509at2759"/>